<protein>
    <recommendedName>
        <fullName evidence="5">Lipoprotein</fullName>
    </recommendedName>
</protein>
<feature type="compositionally biased region" description="Low complexity" evidence="1">
    <location>
        <begin position="28"/>
        <end position="41"/>
    </location>
</feature>
<keyword evidence="4" id="KW-1185">Reference proteome</keyword>
<feature type="chain" id="PRO_5046260255" description="Lipoprotein" evidence="2">
    <location>
        <begin position="20"/>
        <end position="255"/>
    </location>
</feature>
<evidence type="ECO:0000313" key="4">
    <source>
        <dbReference type="Proteomes" id="UP000788419"/>
    </source>
</evidence>
<comment type="caution">
    <text evidence="3">The sequence shown here is derived from an EMBL/GenBank/DDBJ whole genome shotgun (WGS) entry which is preliminary data.</text>
</comment>
<evidence type="ECO:0000256" key="2">
    <source>
        <dbReference type="SAM" id="SignalP"/>
    </source>
</evidence>
<sequence>MKITAVLLLTLGLVACGKAETPAEGLTKAKVATPEAAPATADKPDPDTPANQFVALGSTQDCLGLYANLAPTDGKTRAIATFAGTQGPDFRKLEGFARSDKLRALEASFDQLVAPMKGKTLFTYTSSTNDDYREYQLDRKAFFDSTHMTWGGSDPMGNTTGNAELGLTQEYGTCVLRLVNTDAWKGQFKVVDETQARAADAARHAGKGHVKFYLQAVSADAANNSLDWPRLNAEIVRVELVDDAGTLLARAHPSH</sequence>
<accession>A0ABQ6Z986</accession>
<dbReference type="Proteomes" id="UP000788419">
    <property type="component" value="Unassembled WGS sequence"/>
</dbReference>
<dbReference type="PROSITE" id="PS51257">
    <property type="entry name" value="PROKAR_LIPOPROTEIN"/>
    <property type="match status" value="1"/>
</dbReference>
<name>A0ABQ6Z986_9GAMM</name>
<keyword evidence="2" id="KW-0732">Signal</keyword>
<evidence type="ECO:0000313" key="3">
    <source>
        <dbReference type="EMBL" id="KAF1696045.1"/>
    </source>
</evidence>
<feature type="signal peptide" evidence="2">
    <location>
        <begin position="1"/>
        <end position="19"/>
    </location>
</feature>
<evidence type="ECO:0008006" key="5">
    <source>
        <dbReference type="Google" id="ProtNLM"/>
    </source>
</evidence>
<feature type="region of interest" description="Disordered" evidence="1">
    <location>
        <begin position="25"/>
        <end position="49"/>
    </location>
</feature>
<proteinExistence type="predicted"/>
<dbReference type="RefSeq" id="WP_162409464.1">
    <property type="nucleotide sequence ID" value="NZ_PDWN01000004.1"/>
</dbReference>
<dbReference type="EMBL" id="PDWN01000004">
    <property type="protein sequence ID" value="KAF1696045.1"/>
    <property type="molecule type" value="Genomic_DNA"/>
</dbReference>
<organism evidence="3 4">
    <name type="scientific">Pseudoxanthomonas daejeonensis</name>
    <dbReference type="NCBI Taxonomy" id="266062"/>
    <lineage>
        <taxon>Bacteria</taxon>
        <taxon>Pseudomonadati</taxon>
        <taxon>Pseudomonadota</taxon>
        <taxon>Gammaproteobacteria</taxon>
        <taxon>Lysobacterales</taxon>
        <taxon>Lysobacteraceae</taxon>
        <taxon>Pseudoxanthomonas</taxon>
    </lineage>
</organism>
<gene>
    <name evidence="3" type="ORF">CSC65_05980</name>
</gene>
<evidence type="ECO:0000256" key="1">
    <source>
        <dbReference type="SAM" id="MobiDB-lite"/>
    </source>
</evidence>
<reference evidence="3 4" key="1">
    <citation type="submission" date="2017-10" db="EMBL/GenBank/DDBJ databases">
        <title>Whole genome sequencing of members of genus Pseudoxanthomonas.</title>
        <authorList>
            <person name="Kumar S."/>
            <person name="Bansal K."/>
            <person name="Kaur A."/>
            <person name="Patil P."/>
            <person name="Sharma S."/>
            <person name="Patil P.B."/>
        </authorList>
    </citation>
    <scope>NUCLEOTIDE SEQUENCE [LARGE SCALE GENOMIC DNA]</scope>
    <source>
        <strain evidence="3 4">DSM 17801</strain>
    </source>
</reference>